<accession>A0AB34QUT1</accession>
<protein>
    <recommendedName>
        <fullName evidence="3">XkdX family protein</fullName>
    </recommendedName>
</protein>
<dbReference type="AlphaFoldDB" id="A0AB34QUT1"/>
<dbReference type="Proteomes" id="UP000031978">
    <property type="component" value="Unassembled WGS sequence"/>
</dbReference>
<organism evidence="1 2">
    <name type="scientific">Bacillus pumilus</name>
    <name type="common">Bacillus mesentericus</name>
    <dbReference type="NCBI Taxonomy" id="1408"/>
    <lineage>
        <taxon>Bacteria</taxon>
        <taxon>Bacillati</taxon>
        <taxon>Bacillota</taxon>
        <taxon>Bacilli</taxon>
        <taxon>Bacillales</taxon>
        <taxon>Bacillaceae</taxon>
        <taxon>Bacillus</taxon>
    </lineage>
</organism>
<dbReference type="InterPro" id="IPR010022">
    <property type="entry name" value="XkdX"/>
</dbReference>
<dbReference type="Pfam" id="PF09693">
    <property type="entry name" value="Phage_XkdX"/>
    <property type="match status" value="1"/>
</dbReference>
<dbReference type="EMBL" id="JXCL01000027">
    <property type="protein sequence ID" value="KIL17569.1"/>
    <property type="molecule type" value="Genomic_DNA"/>
</dbReference>
<dbReference type="NCBIfam" id="TIGR01669">
    <property type="entry name" value="phage_XkdX"/>
    <property type="match status" value="1"/>
</dbReference>
<proteinExistence type="predicted"/>
<dbReference type="RefSeq" id="WP_044140755.1">
    <property type="nucleotide sequence ID" value="NZ_JAMYEF010000003.1"/>
</dbReference>
<name>A0AB34QUT1_BACPU</name>
<evidence type="ECO:0000313" key="1">
    <source>
        <dbReference type="EMBL" id="KIL17569.1"/>
    </source>
</evidence>
<reference evidence="1 2" key="1">
    <citation type="submission" date="2014-12" db="EMBL/GenBank/DDBJ databases">
        <title>Draft Genome Sequences of Five Spore-Forming Food Isolates of Bacillus pumilus.</title>
        <authorList>
            <person name="de Jong A."/>
            <person name="van Heel A.J."/>
            <person name="Montalban-Lopez M."/>
            <person name="Krawczyk A.O."/>
            <person name="Berendsen E.M."/>
            <person name="Wells-Bennik M."/>
            <person name="Kuipers O.P."/>
        </authorList>
    </citation>
    <scope>NUCLEOTIDE SEQUENCE [LARGE SCALE GENOMIC DNA]</scope>
    <source>
        <strain evidence="1 2">B4127</strain>
    </source>
</reference>
<evidence type="ECO:0000313" key="2">
    <source>
        <dbReference type="Proteomes" id="UP000031978"/>
    </source>
</evidence>
<gene>
    <name evidence="1" type="ORF">B4127_3195</name>
</gene>
<evidence type="ECO:0008006" key="3">
    <source>
        <dbReference type="Google" id="ProtNLM"/>
    </source>
</evidence>
<comment type="caution">
    <text evidence="1">The sequence shown here is derived from an EMBL/GenBank/DDBJ whole genome shotgun (WGS) entry which is preliminary data.</text>
</comment>
<sequence length="47" mass="5593">MMFPTVADIKQFWDWQCYGPEDIAFYVSIGWISAYDYQDITGEKYEA</sequence>